<feature type="domain" description="Methanolan biosynthesis EpsI" evidence="1">
    <location>
        <begin position="7"/>
        <end position="114"/>
    </location>
</feature>
<dbReference type="EMBL" id="CP036273">
    <property type="protein sequence ID" value="QDU20067.1"/>
    <property type="molecule type" value="Genomic_DNA"/>
</dbReference>
<dbReference type="Pfam" id="PF11984">
    <property type="entry name" value="DUF3485"/>
    <property type="match status" value="1"/>
</dbReference>
<evidence type="ECO:0000259" key="1">
    <source>
        <dbReference type="Pfam" id="PF11984"/>
    </source>
</evidence>
<evidence type="ECO:0000313" key="3">
    <source>
        <dbReference type="Proteomes" id="UP000319576"/>
    </source>
</evidence>
<dbReference type="AlphaFoldDB" id="A0A517XRC4"/>
<proteinExistence type="predicted"/>
<keyword evidence="3" id="KW-1185">Reference proteome</keyword>
<gene>
    <name evidence="2" type="ORF">ETAA1_20100</name>
</gene>
<protein>
    <recommendedName>
        <fullName evidence="1">Methanolan biosynthesis EpsI domain-containing protein</fullName>
    </recommendedName>
</protein>
<sequence length="204" mass="21656">MLVVIVLGGLVAAAVFEGVLSNRWGVPEDLKAAAARLDRVPPAFGDWTSVEVPVDRKILERAEAVGSVSRVYRNQKSGSSVTVMVLCGPTGPIASHTPDVCYAGLGYKMQGGEVKKTLGDATYWTARFDKGDADPGLEVNWAWGADGTWHAAATPRLDFTGHAYLYKIYATRSLAAAGTAQTGDPVHELLTEFLPVLRTALGPG</sequence>
<dbReference type="KEGG" id="uli:ETAA1_20100"/>
<dbReference type="Proteomes" id="UP000319576">
    <property type="component" value="Chromosome"/>
</dbReference>
<dbReference type="InterPro" id="IPR014263">
    <property type="entry name" value="Methanolan_biosynth_EpsI"/>
</dbReference>
<name>A0A517XRC4_9BACT</name>
<reference evidence="2 3" key="1">
    <citation type="submission" date="2019-02" db="EMBL/GenBank/DDBJ databases">
        <title>Deep-cultivation of Planctomycetes and their phenomic and genomic characterization uncovers novel biology.</title>
        <authorList>
            <person name="Wiegand S."/>
            <person name="Jogler M."/>
            <person name="Boedeker C."/>
            <person name="Pinto D."/>
            <person name="Vollmers J."/>
            <person name="Rivas-Marin E."/>
            <person name="Kohn T."/>
            <person name="Peeters S.H."/>
            <person name="Heuer A."/>
            <person name="Rast P."/>
            <person name="Oberbeckmann S."/>
            <person name="Bunk B."/>
            <person name="Jeske O."/>
            <person name="Meyerdierks A."/>
            <person name="Storesund J.E."/>
            <person name="Kallscheuer N."/>
            <person name="Luecker S."/>
            <person name="Lage O.M."/>
            <person name="Pohl T."/>
            <person name="Merkel B.J."/>
            <person name="Hornburger P."/>
            <person name="Mueller R.-W."/>
            <person name="Bruemmer F."/>
            <person name="Labrenz M."/>
            <person name="Spormann A.M."/>
            <person name="Op den Camp H."/>
            <person name="Overmann J."/>
            <person name="Amann R."/>
            <person name="Jetten M.S.M."/>
            <person name="Mascher T."/>
            <person name="Medema M.H."/>
            <person name="Devos D.P."/>
            <person name="Kaster A.-K."/>
            <person name="Ovreas L."/>
            <person name="Rohde M."/>
            <person name="Galperin M.Y."/>
            <person name="Jogler C."/>
        </authorList>
    </citation>
    <scope>NUCLEOTIDE SEQUENCE [LARGE SCALE GENOMIC DNA]</scope>
    <source>
        <strain evidence="2 3">ETA_A1</strain>
    </source>
</reference>
<evidence type="ECO:0000313" key="2">
    <source>
        <dbReference type="EMBL" id="QDU20067.1"/>
    </source>
</evidence>
<organism evidence="2 3">
    <name type="scientific">Urbifossiella limnaea</name>
    <dbReference type="NCBI Taxonomy" id="2528023"/>
    <lineage>
        <taxon>Bacteria</taxon>
        <taxon>Pseudomonadati</taxon>
        <taxon>Planctomycetota</taxon>
        <taxon>Planctomycetia</taxon>
        <taxon>Gemmatales</taxon>
        <taxon>Gemmataceae</taxon>
        <taxon>Urbifossiella</taxon>
    </lineage>
</organism>
<accession>A0A517XRC4</accession>